<dbReference type="PROSITE" id="PS50855">
    <property type="entry name" value="COX1"/>
    <property type="match status" value="1"/>
</dbReference>
<feature type="transmembrane region" description="Helical" evidence="10">
    <location>
        <begin position="182"/>
        <end position="209"/>
    </location>
</feature>
<feature type="domain" description="Cytochrome oxidase subunit I profile" evidence="11">
    <location>
        <begin position="1"/>
        <end position="514"/>
    </location>
</feature>
<keyword evidence="9" id="KW-0999">Mitochondrion inner membrane</keyword>
<comment type="catalytic activity">
    <reaction evidence="9">
        <text>4 Fe(II)-[cytochrome c] + O2 + 8 H(+)(in) = 4 Fe(III)-[cytochrome c] + 2 H2O + 4 H(+)(out)</text>
        <dbReference type="Rhea" id="RHEA:11436"/>
        <dbReference type="Rhea" id="RHEA-COMP:10350"/>
        <dbReference type="Rhea" id="RHEA-COMP:14399"/>
        <dbReference type="ChEBI" id="CHEBI:15377"/>
        <dbReference type="ChEBI" id="CHEBI:15378"/>
        <dbReference type="ChEBI" id="CHEBI:15379"/>
        <dbReference type="ChEBI" id="CHEBI:29033"/>
        <dbReference type="ChEBI" id="CHEBI:29034"/>
        <dbReference type="EC" id="7.1.1.9"/>
    </reaction>
</comment>
<evidence type="ECO:0000256" key="4">
    <source>
        <dbReference type="ARBA" id="ARBA00009578"/>
    </source>
</evidence>
<dbReference type="GO" id="GO:0045277">
    <property type="term" value="C:respiratory chain complex IV"/>
    <property type="evidence" value="ECO:0007669"/>
    <property type="project" value="InterPro"/>
</dbReference>
<dbReference type="GO" id="GO:0015990">
    <property type="term" value="P:electron transport coupled proton transport"/>
    <property type="evidence" value="ECO:0007669"/>
    <property type="project" value="TreeGrafter"/>
</dbReference>
<dbReference type="InterPro" id="IPR000883">
    <property type="entry name" value="Cyt_C_Oxase_1"/>
</dbReference>
<feature type="transmembrane region" description="Helical" evidence="10">
    <location>
        <begin position="265"/>
        <end position="288"/>
    </location>
</feature>
<dbReference type="GO" id="GO:0005743">
    <property type="term" value="C:mitochondrial inner membrane"/>
    <property type="evidence" value="ECO:0007669"/>
    <property type="project" value="UniProtKB-SubCell"/>
</dbReference>
<feature type="transmembrane region" description="Helical" evidence="10">
    <location>
        <begin position="51"/>
        <end position="74"/>
    </location>
</feature>
<keyword evidence="9" id="KW-0186">Copper</keyword>
<dbReference type="Pfam" id="PF00115">
    <property type="entry name" value="COX1"/>
    <property type="match status" value="1"/>
</dbReference>
<dbReference type="GO" id="GO:0006123">
    <property type="term" value="P:mitochondrial electron transport, cytochrome c to oxygen"/>
    <property type="evidence" value="ECO:0007669"/>
    <property type="project" value="TreeGrafter"/>
</dbReference>
<gene>
    <name evidence="12" type="primary">COX1</name>
</gene>
<evidence type="ECO:0000256" key="2">
    <source>
        <dbReference type="ARBA" id="ARBA00004141"/>
    </source>
</evidence>
<keyword evidence="9" id="KW-0349">Heme</keyword>
<dbReference type="PRINTS" id="PR01165">
    <property type="entry name" value="CYCOXIDASEI"/>
</dbReference>
<feature type="transmembrane region" description="Helical" evidence="10">
    <location>
        <begin position="337"/>
        <end position="358"/>
    </location>
</feature>
<dbReference type="EC" id="7.1.1.9" evidence="9"/>
<organism evidence="12">
    <name type="scientific">Perna canaliculus</name>
    <name type="common">Green-lipped mussel</name>
    <dbReference type="NCBI Taxonomy" id="38949"/>
    <lineage>
        <taxon>Eukaryota</taxon>
        <taxon>Metazoa</taxon>
        <taxon>Spiralia</taxon>
        <taxon>Lophotrochozoa</taxon>
        <taxon>Mollusca</taxon>
        <taxon>Bivalvia</taxon>
        <taxon>Autobranchia</taxon>
        <taxon>Pteriomorphia</taxon>
        <taxon>Mytilida</taxon>
        <taxon>Mytiloidea</taxon>
        <taxon>Mytilidae</taxon>
        <taxon>Mytilinae</taxon>
        <taxon>Perna</taxon>
    </lineage>
</organism>
<keyword evidence="9" id="KW-0813">Transport</keyword>
<keyword evidence="9" id="KW-0408">Iron</keyword>
<keyword evidence="8 9" id="KW-0472">Membrane</keyword>
<feature type="transmembrane region" description="Helical" evidence="10">
    <location>
        <begin position="16"/>
        <end position="39"/>
    </location>
</feature>
<dbReference type="PANTHER" id="PTHR10422">
    <property type="entry name" value="CYTOCHROME C OXIDASE SUBUNIT 1"/>
    <property type="match status" value="1"/>
</dbReference>
<dbReference type="GO" id="GO:0004129">
    <property type="term" value="F:cytochrome-c oxidase activity"/>
    <property type="evidence" value="ECO:0007669"/>
    <property type="project" value="UniProtKB-EC"/>
</dbReference>
<dbReference type="PANTHER" id="PTHR10422:SF18">
    <property type="entry name" value="CYTOCHROME C OXIDASE SUBUNIT 1"/>
    <property type="match status" value="1"/>
</dbReference>
<keyword evidence="9" id="KW-0679">Respiratory chain</keyword>
<evidence type="ECO:0000256" key="9">
    <source>
        <dbReference type="RuleBase" id="RU000369"/>
    </source>
</evidence>
<evidence type="ECO:0000256" key="10">
    <source>
        <dbReference type="SAM" id="Phobius"/>
    </source>
</evidence>
<keyword evidence="6 9" id="KW-0812">Transmembrane</keyword>
<feature type="transmembrane region" description="Helical" evidence="10">
    <location>
        <begin position="449"/>
        <end position="472"/>
    </location>
</feature>
<dbReference type="InterPro" id="IPR033944">
    <property type="entry name" value="Cyt_c_oxase_su1_dom"/>
</dbReference>
<geneLocation type="mitochondrion" evidence="12"/>
<dbReference type="PROSITE" id="PS00077">
    <property type="entry name" value="COX1_CUB"/>
    <property type="match status" value="1"/>
</dbReference>
<feature type="transmembrane region" description="Helical" evidence="10">
    <location>
        <begin position="303"/>
        <end position="325"/>
    </location>
</feature>
<evidence type="ECO:0000256" key="6">
    <source>
        <dbReference type="ARBA" id="ARBA00022692"/>
    </source>
</evidence>
<accession>A0A7S8FI94</accession>
<dbReference type="GO" id="GO:0046872">
    <property type="term" value="F:metal ion binding"/>
    <property type="evidence" value="ECO:0007669"/>
    <property type="project" value="UniProtKB-KW"/>
</dbReference>
<feature type="transmembrane region" description="Helical" evidence="10">
    <location>
        <begin position="140"/>
        <end position="161"/>
    </location>
</feature>
<comment type="cofactor">
    <cofactor evidence="1">
        <name>heme</name>
        <dbReference type="ChEBI" id="CHEBI:30413"/>
    </cofactor>
</comment>
<dbReference type="EMBL" id="MK775558">
    <property type="protein sequence ID" value="QPD06669.1"/>
    <property type="molecule type" value="Genomic_DNA"/>
</dbReference>
<dbReference type="InterPro" id="IPR036927">
    <property type="entry name" value="Cyt_c_oxase-like_su1_sf"/>
</dbReference>
<feature type="transmembrane region" description="Helical" evidence="10">
    <location>
        <begin position="229"/>
        <end position="253"/>
    </location>
</feature>
<dbReference type="UniPathway" id="UPA00705"/>
<dbReference type="RefSeq" id="YP_010043374.1">
    <property type="nucleotide sequence ID" value="NC_054242.1"/>
</dbReference>
<dbReference type="GeneID" id="63651044"/>
<protein>
    <recommendedName>
        <fullName evidence="5 9">Cytochrome c oxidase subunit 1</fullName>
        <ecNumber evidence="9">7.1.1.9</ecNumber>
    </recommendedName>
</protein>
<feature type="transmembrane region" description="Helical" evidence="10">
    <location>
        <begin position="378"/>
        <end position="399"/>
    </location>
</feature>
<dbReference type="Gene3D" id="1.20.210.10">
    <property type="entry name" value="Cytochrome c oxidase-like, subunit I domain"/>
    <property type="match status" value="1"/>
</dbReference>
<evidence type="ECO:0000256" key="5">
    <source>
        <dbReference type="ARBA" id="ARBA00015947"/>
    </source>
</evidence>
<comment type="function">
    <text evidence="9">Component of the cytochrome c oxidase, the last enzyme in the mitochondrial electron transport chain which drives oxidative phosphorylation. The respiratory chain contains 3 multisubunit complexes succinate dehydrogenase (complex II, CII), ubiquinol-cytochrome c oxidoreductase (cytochrome b-c1 complex, complex III, CIII) and cytochrome c oxidase (complex IV, CIV), that cooperate to transfer electrons derived from NADH and succinate to molecular oxygen, creating an electrochemical gradient over the inner membrane that drives transmembrane transport and the ATP synthase. Cytochrome c oxidase is the component of the respiratory chain that catalyzes the reduction of oxygen to water. Electrons originating from reduced cytochrome c in the intermembrane space (IMS) are transferred via the dinuclear copper A center (CU(A)) of subunit 2 and heme A of subunit 1 to the active site in subunit 1, a binuclear center (BNC) formed by heme A3 and copper B (CU(B)). The BNC reduces molecular oxygen to 2 water molecules using 4 electrons from cytochrome c in the IMS and 4 protons from the mitochondrial matrix.</text>
</comment>
<evidence type="ECO:0000313" key="12">
    <source>
        <dbReference type="EMBL" id="QPD06669.1"/>
    </source>
</evidence>
<evidence type="ECO:0000256" key="7">
    <source>
        <dbReference type="ARBA" id="ARBA00022989"/>
    </source>
</evidence>
<dbReference type="EMBL" id="MK775557">
    <property type="protein sequence ID" value="QPD06656.1"/>
    <property type="molecule type" value="Genomic_DNA"/>
</dbReference>
<name>A0A7S8FI94_PERCI</name>
<evidence type="ECO:0000259" key="11">
    <source>
        <dbReference type="PROSITE" id="PS50855"/>
    </source>
</evidence>
<sequence>MSRWFMSTNHKDIGTLYLISGMWAGLMGSSLSLIIRIQLSHPGGSFLKNESLYNVVVTTHALVMIFFAVMPLLIGAFGNWLLPLCIGGCDLIFPRLNNLSFWLAPNALYLLILSFMTEKGAGTGWTIYPPLSSGLYHTGPAVDILITSLHLIGLSSLLGSINFVSTNKNMPTVKMKGEKSELYLWSITVTGVLLIISVPVLAGGITMLLFDRNFNTSFFDPIGGGDPVLFQHVFWFFGHPEVYILILPAFGIMSKVIMHYSGKDSVFGSVGMLYAMVGIGVMGCVVWAHHMFTVGLNVDTRTYFTSATMVIAVPTGVKVFSWMATMGGSKIKFNSSVLWSTGFLFLFTVGGLTGIMLSSSSLDVTLHDTYYVTAHFHYVLSMGAVFGIFCGLNHWFPLFYGVNFHKKWSKIHFYLMFLGVNLTFFPQHFLGLKGMPRRYCDYPDCYSVWHWVSSYGALISFGSLLYFIFIVWEAMVSQRGVVFSSHTMAEIEWSSSSNFFPLPSHGSSLLPWIHVGYK</sequence>
<dbReference type="GO" id="GO:0020037">
    <property type="term" value="F:heme binding"/>
    <property type="evidence" value="ECO:0007669"/>
    <property type="project" value="InterPro"/>
</dbReference>
<dbReference type="CDD" id="cd01663">
    <property type="entry name" value="Cyt_c_Oxidase_I"/>
    <property type="match status" value="1"/>
</dbReference>
<dbReference type="AlphaFoldDB" id="A0A7S8FI94"/>
<keyword evidence="9 12" id="KW-0496">Mitochondrion</keyword>
<dbReference type="InterPro" id="IPR023615">
    <property type="entry name" value="Cyt_c_Oxase_su1_BS"/>
</dbReference>
<feature type="transmembrane region" description="Helical" evidence="10">
    <location>
        <begin position="411"/>
        <end position="429"/>
    </location>
</feature>
<dbReference type="CTD" id="4512"/>
<keyword evidence="9" id="KW-0479">Metal-binding</keyword>
<comment type="similarity">
    <text evidence="4 9">Belongs to the heme-copper respiratory oxidase family.</text>
</comment>
<proteinExistence type="inferred from homology"/>
<dbReference type="InterPro" id="IPR023616">
    <property type="entry name" value="Cyt_c_oxase-like_su1_dom"/>
</dbReference>
<dbReference type="SUPFAM" id="SSF81442">
    <property type="entry name" value="Cytochrome c oxidase subunit I-like"/>
    <property type="match status" value="1"/>
</dbReference>
<comment type="pathway">
    <text evidence="3 9">Energy metabolism; oxidative phosphorylation.</text>
</comment>
<evidence type="ECO:0000256" key="8">
    <source>
        <dbReference type="ARBA" id="ARBA00023136"/>
    </source>
</evidence>
<keyword evidence="9" id="KW-0249">Electron transport</keyword>
<keyword evidence="7 10" id="KW-1133">Transmembrane helix</keyword>
<comment type="subcellular location">
    <subcellularLocation>
        <location evidence="2">Membrane</location>
        <topology evidence="2">Multi-pass membrane protein</topology>
    </subcellularLocation>
    <subcellularLocation>
        <location evidence="9">Mitochondrion inner membrane</location>
        <topology evidence="9">Multi-pass membrane protein</topology>
    </subcellularLocation>
</comment>
<reference evidence="12" key="1">
    <citation type="submission" date="2019-04" db="EMBL/GenBank/DDBJ databases">
        <title>No evidence of doubly uniparental inheritance in the Greenshell mussel Perna canaliculus from the complete mitochondrial sequence.</title>
        <authorList>
            <person name="Guo Z."/>
            <person name="Hou X."/>
        </authorList>
    </citation>
    <scope>NUCLEOTIDE SEQUENCE</scope>
    <source>
        <tissue evidence="12">Gonad</tissue>
    </source>
</reference>
<evidence type="ECO:0000256" key="1">
    <source>
        <dbReference type="ARBA" id="ARBA00001971"/>
    </source>
</evidence>
<evidence type="ECO:0000256" key="3">
    <source>
        <dbReference type="ARBA" id="ARBA00004673"/>
    </source>
</evidence>